<protein>
    <recommendedName>
        <fullName evidence="3">SMP-30/Gluconolactonase/LRE-like region domain-containing protein</fullName>
    </recommendedName>
</protein>
<organism evidence="1 2">
    <name type="scientific">Fusarium langsethiae</name>
    <dbReference type="NCBI Taxonomy" id="179993"/>
    <lineage>
        <taxon>Eukaryota</taxon>
        <taxon>Fungi</taxon>
        <taxon>Dikarya</taxon>
        <taxon>Ascomycota</taxon>
        <taxon>Pezizomycotina</taxon>
        <taxon>Sordariomycetes</taxon>
        <taxon>Hypocreomycetidae</taxon>
        <taxon>Hypocreales</taxon>
        <taxon>Nectriaceae</taxon>
        <taxon>Fusarium</taxon>
    </lineage>
</organism>
<accession>A0A0N0DBW4</accession>
<sequence>MPPTLLFLTKNGLYPSVLESCRPKPRTTKMLKSFFTLCLIPVFGLAHSLPAKTIGQLSLGTWLENIAVRSNGDLLVTELWPTASIYTVTNPASCSGGLKELVTIPSIQGILGITELPPIPGKPETFVFVGSNATGLSQLIPGTFKAFAVEFHREKNRAKVKVRKISDMTEKSTFLNGVEAIPGVPTAVLVSDSVKGFVGRLNTSSGVFDDAAFVFDEMAPIAANAFGINGIKIRHDYLYFSNSNAVKIYRIAITGAGFPVKGSKPQLVADLSKVVGFLDDFVFDSHGNIYAASNSDNSIAFVDAKSGKSRIVLGGGNEMAVAGSTAVAFGRTKNDRNTYYVSTGGGLFKPVGGTKTEGAKVVAAKA</sequence>
<keyword evidence="2" id="KW-1185">Reference proteome</keyword>
<proteinExistence type="predicted"/>
<evidence type="ECO:0000313" key="2">
    <source>
        <dbReference type="Proteomes" id="UP000037904"/>
    </source>
</evidence>
<dbReference type="Proteomes" id="UP000037904">
    <property type="component" value="Unassembled WGS sequence"/>
</dbReference>
<gene>
    <name evidence="1" type="ORF">FLAG1_09833</name>
</gene>
<evidence type="ECO:0000313" key="1">
    <source>
        <dbReference type="EMBL" id="KPA37357.1"/>
    </source>
</evidence>
<comment type="caution">
    <text evidence="1">The sequence shown here is derived from an EMBL/GenBank/DDBJ whole genome shotgun (WGS) entry which is preliminary data.</text>
</comment>
<dbReference type="Gene3D" id="2.120.10.30">
    <property type="entry name" value="TolB, C-terminal domain"/>
    <property type="match status" value="1"/>
</dbReference>
<dbReference type="PANTHER" id="PTHR42060:SF1">
    <property type="entry name" value="NHL REPEAT-CONTAINING PROTEIN"/>
    <property type="match status" value="1"/>
</dbReference>
<evidence type="ECO:0008006" key="3">
    <source>
        <dbReference type="Google" id="ProtNLM"/>
    </source>
</evidence>
<dbReference type="InterPro" id="IPR052998">
    <property type="entry name" value="Hetero-Diels-Alderase-like"/>
</dbReference>
<name>A0A0N0DBW4_FUSLA</name>
<dbReference type="PANTHER" id="PTHR42060">
    <property type="entry name" value="NHL REPEAT-CONTAINING PROTEIN-RELATED"/>
    <property type="match status" value="1"/>
</dbReference>
<dbReference type="AlphaFoldDB" id="A0A0N0DBW4"/>
<dbReference type="SUPFAM" id="SSF63829">
    <property type="entry name" value="Calcium-dependent phosphotriesterase"/>
    <property type="match status" value="1"/>
</dbReference>
<reference evidence="1 2" key="1">
    <citation type="submission" date="2015-04" db="EMBL/GenBank/DDBJ databases">
        <title>The draft genome sequence of Fusarium langsethiae, a T-2/HT-2 mycotoxin producer.</title>
        <authorList>
            <person name="Lysoe E."/>
            <person name="Divon H.H."/>
            <person name="Terzi V."/>
            <person name="Orru L."/>
            <person name="Lamontanara A."/>
            <person name="Kolseth A.-K."/>
            <person name="Frandsen R.J."/>
            <person name="Nielsen K."/>
            <person name="Thrane U."/>
        </authorList>
    </citation>
    <scope>NUCLEOTIDE SEQUENCE [LARGE SCALE GENOMIC DNA]</scope>
    <source>
        <strain evidence="1 2">Fl201059</strain>
    </source>
</reference>
<dbReference type="EMBL" id="JXCE01000429">
    <property type="protein sequence ID" value="KPA37357.1"/>
    <property type="molecule type" value="Genomic_DNA"/>
</dbReference>
<dbReference type="InterPro" id="IPR011042">
    <property type="entry name" value="6-blade_b-propeller_TolB-like"/>
</dbReference>
<dbReference type="OrthoDB" id="5233393at2759"/>